<dbReference type="InterPro" id="IPR016166">
    <property type="entry name" value="FAD-bd_PCMH"/>
</dbReference>
<evidence type="ECO:0000256" key="3">
    <source>
        <dbReference type="ARBA" id="ARBA00004496"/>
    </source>
</evidence>
<feature type="active site" description="Proton donor" evidence="16">
    <location>
        <position position="218"/>
    </location>
</feature>
<dbReference type="Proteomes" id="UP000229916">
    <property type="component" value="Unassembled WGS sequence"/>
</dbReference>
<dbReference type="InterPro" id="IPR036318">
    <property type="entry name" value="FAD-bd_PCMH-like_sf"/>
</dbReference>
<dbReference type="GO" id="GO:0071555">
    <property type="term" value="P:cell wall organization"/>
    <property type="evidence" value="ECO:0007669"/>
    <property type="project" value="UniProtKB-KW"/>
</dbReference>
<dbReference type="EC" id="1.3.1.98" evidence="16"/>
<comment type="similarity">
    <text evidence="16">Belongs to the MurB family.</text>
</comment>
<evidence type="ECO:0000256" key="16">
    <source>
        <dbReference type="HAMAP-Rule" id="MF_00037"/>
    </source>
</evidence>
<keyword evidence="13 16" id="KW-0131">Cell cycle</keyword>
<accession>A0A2M7ALJ8</accession>
<keyword evidence="11 16" id="KW-0573">Peptidoglycan synthesis</keyword>
<reference evidence="19" key="1">
    <citation type="submission" date="2017-09" db="EMBL/GenBank/DDBJ databases">
        <title>Depth-based differentiation of microbial function through sediment-hosted aquifers and enrichment of novel symbionts in the deep terrestrial subsurface.</title>
        <authorList>
            <person name="Probst A.J."/>
            <person name="Ladd B."/>
            <person name="Jarett J.K."/>
            <person name="Geller-Mcgrath D.E."/>
            <person name="Sieber C.M.K."/>
            <person name="Emerson J.B."/>
            <person name="Anantharaman K."/>
            <person name="Thomas B.C."/>
            <person name="Malmstrom R."/>
            <person name="Stieglmeier M."/>
            <person name="Klingl A."/>
            <person name="Woyke T."/>
            <person name="Ryan C.M."/>
            <person name="Banfield J.F."/>
        </authorList>
    </citation>
    <scope>NUCLEOTIDE SEQUENCE [LARGE SCALE GENOMIC DNA]</scope>
</reference>
<dbReference type="InterPro" id="IPR011601">
    <property type="entry name" value="MurB_C"/>
</dbReference>
<evidence type="ECO:0000256" key="15">
    <source>
        <dbReference type="ARBA" id="ARBA00048914"/>
    </source>
</evidence>
<dbReference type="NCBIfam" id="NF010480">
    <property type="entry name" value="PRK13905.1"/>
    <property type="match status" value="1"/>
</dbReference>
<protein>
    <recommendedName>
        <fullName evidence="16">UDP-N-acetylenolpyruvoylglucosamine reductase</fullName>
        <ecNumber evidence="16">1.3.1.98</ecNumber>
    </recommendedName>
    <alternativeName>
        <fullName evidence="16">UDP-N-acetylmuramate dehydrogenase</fullName>
    </alternativeName>
</protein>
<evidence type="ECO:0000256" key="2">
    <source>
        <dbReference type="ARBA" id="ARBA00003921"/>
    </source>
</evidence>
<comment type="function">
    <text evidence="2 16">Cell wall formation.</text>
</comment>
<comment type="subcellular location">
    <subcellularLocation>
        <location evidence="3 16">Cytoplasm</location>
    </subcellularLocation>
</comment>
<dbReference type="UniPathway" id="UPA00219"/>
<comment type="catalytic activity">
    <reaction evidence="15 16">
        <text>UDP-N-acetyl-alpha-D-muramate + NADP(+) = UDP-N-acetyl-3-O-(1-carboxyvinyl)-alpha-D-glucosamine + NADPH + H(+)</text>
        <dbReference type="Rhea" id="RHEA:12248"/>
        <dbReference type="ChEBI" id="CHEBI:15378"/>
        <dbReference type="ChEBI" id="CHEBI:57783"/>
        <dbReference type="ChEBI" id="CHEBI:58349"/>
        <dbReference type="ChEBI" id="CHEBI:68483"/>
        <dbReference type="ChEBI" id="CHEBI:70757"/>
        <dbReference type="EC" id="1.3.1.98"/>
    </reaction>
</comment>
<dbReference type="EMBL" id="PEWD01000086">
    <property type="protein sequence ID" value="PIU68276.1"/>
    <property type="molecule type" value="Genomic_DNA"/>
</dbReference>
<dbReference type="InterPro" id="IPR006094">
    <property type="entry name" value="Oxid_FAD_bind_N"/>
</dbReference>
<feature type="domain" description="FAD-binding PCMH-type" evidence="17">
    <location>
        <begin position="24"/>
        <end position="204"/>
    </location>
</feature>
<keyword evidence="5 16" id="KW-0963">Cytoplasm</keyword>
<evidence type="ECO:0000256" key="4">
    <source>
        <dbReference type="ARBA" id="ARBA00004752"/>
    </source>
</evidence>
<evidence type="ECO:0000313" key="19">
    <source>
        <dbReference type="Proteomes" id="UP000229916"/>
    </source>
</evidence>
<proteinExistence type="inferred from homology"/>
<evidence type="ECO:0000256" key="1">
    <source>
        <dbReference type="ARBA" id="ARBA00001974"/>
    </source>
</evidence>
<evidence type="ECO:0000256" key="13">
    <source>
        <dbReference type="ARBA" id="ARBA00023306"/>
    </source>
</evidence>
<dbReference type="InterPro" id="IPR016167">
    <property type="entry name" value="FAD-bd_PCMH_sub1"/>
</dbReference>
<keyword evidence="14 16" id="KW-0961">Cell wall biogenesis/degradation</keyword>
<dbReference type="InterPro" id="IPR003170">
    <property type="entry name" value="MurB"/>
</dbReference>
<dbReference type="Gene3D" id="3.30.43.10">
    <property type="entry name" value="Uridine Diphospho-n-acetylenolpyruvylglucosamine Reductase, domain 2"/>
    <property type="match status" value="1"/>
</dbReference>
<feature type="active site" evidence="16">
    <location>
        <position position="288"/>
    </location>
</feature>
<dbReference type="PROSITE" id="PS51387">
    <property type="entry name" value="FAD_PCMH"/>
    <property type="match status" value="1"/>
</dbReference>
<organism evidence="18 19">
    <name type="scientific">candidate division WWE3 bacterium CG06_land_8_20_14_3_00_42_16</name>
    <dbReference type="NCBI Taxonomy" id="1975083"/>
    <lineage>
        <taxon>Bacteria</taxon>
        <taxon>Katanobacteria</taxon>
    </lineage>
</organism>
<dbReference type="Gene3D" id="3.30.465.10">
    <property type="match status" value="1"/>
</dbReference>
<dbReference type="GO" id="GO:0071949">
    <property type="term" value="F:FAD binding"/>
    <property type="evidence" value="ECO:0007669"/>
    <property type="project" value="InterPro"/>
</dbReference>
<evidence type="ECO:0000256" key="11">
    <source>
        <dbReference type="ARBA" id="ARBA00022984"/>
    </source>
</evidence>
<evidence type="ECO:0000256" key="10">
    <source>
        <dbReference type="ARBA" id="ARBA00022960"/>
    </source>
</evidence>
<name>A0A2M7ALJ8_UNCKA</name>
<evidence type="ECO:0000256" key="7">
    <source>
        <dbReference type="ARBA" id="ARBA00022630"/>
    </source>
</evidence>
<keyword evidence="7 16" id="KW-0285">Flavoprotein</keyword>
<dbReference type="InterPro" id="IPR016169">
    <property type="entry name" value="FAD-bd_PCMH_sub2"/>
</dbReference>
<keyword evidence="8 16" id="KW-0274">FAD</keyword>
<sequence length="300" mass="33480">MNEKLLALHSFLRNEPMAKYTTFKIGGPAEYFAIVKTKKDLIKLIQICQMQNIPLFVFGGGSNILVSDWGIKGVVVCNKTATIEHKDKNFVEADSGAMLSSLIRFCAEKKLSGLENFSGIPGSVGGALWINTHFLNFLIGDYVESGEIIDERGNVLKLARKDFHFGYEQSLLKERKIYLLSATFKLSAGKREIIEKRTREILKLRCTKHPLKHPSAGSVFRNPSLMPAGKIIEEAGLKGKKIGQAQVSEKHANFIVNLGGAKADDVLELISICQKEVFRKFKVRLEPEINFVGEGNFCKF</sequence>
<comment type="pathway">
    <text evidence="4 16">Cell wall biogenesis; peptidoglycan biosynthesis.</text>
</comment>
<keyword evidence="10 16" id="KW-0133">Cell shape</keyword>
<evidence type="ECO:0000256" key="8">
    <source>
        <dbReference type="ARBA" id="ARBA00022827"/>
    </source>
</evidence>
<evidence type="ECO:0000256" key="12">
    <source>
        <dbReference type="ARBA" id="ARBA00023002"/>
    </source>
</evidence>
<dbReference type="HAMAP" id="MF_00037">
    <property type="entry name" value="MurB"/>
    <property type="match status" value="1"/>
</dbReference>
<gene>
    <name evidence="16" type="primary">murB</name>
    <name evidence="18" type="ORF">COS81_04610</name>
</gene>
<keyword evidence="6 16" id="KW-0132">Cell division</keyword>
<dbReference type="Pfam" id="PF01565">
    <property type="entry name" value="FAD_binding_4"/>
    <property type="match status" value="1"/>
</dbReference>
<dbReference type="GO" id="GO:0009252">
    <property type="term" value="P:peptidoglycan biosynthetic process"/>
    <property type="evidence" value="ECO:0007669"/>
    <property type="project" value="UniProtKB-UniRule"/>
</dbReference>
<dbReference type="SUPFAM" id="SSF56194">
    <property type="entry name" value="Uridine diphospho-N-Acetylenolpyruvylglucosamine reductase, MurB, C-terminal domain"/>
    <property type="match status" value="1"/>
</dbReference>
<dbReference type="Gene3D" id="3.90.78.10">
    <property type="entry name" value="UDP-N-acetylenolpyruvoylglucosamine reductase, C-terminal domain"/>
    <property type="match status" value="1"/>
</dbReference>
<dbReference type="GO" id="GO:0008762">
    <property type="term" value="F:UDP-N-acetylmuramate dehydrogenase activity"/>
    <property type="evidence" value="ECO:0007669"/>
    <property type="project" value="UniProtKB-UniRule"/>
</dbReference>
<evidence type="ECO:0000256" key="9">
    <source>
        <dbReference type="ARBA" id="ARBA00022857"/>
    </source>
</evidence>
<comment type="caution">
    <text evidence="16">Lacks conserved residue(s) required for the propagation of feature annotation.</text>
</comment>
<comment type="cofactor">
    <cofactor evidence="1 16">
        <name>FAD</name>
        <dbReference type="ChEBI" id="CHEBI:57692"/>
    </cofactor>
</comment>
<dbReference type="GO" id="GO:0008360">
    <property type="term" value="P:regulation of cell shape"/>
    <property type="evidence" value="ECO:0007669"/>
    <property type="project" value="UniProtKB-KW"/>
</dbReference>
<evidence type="ECO:0000256" key="5">
    <source>
        <dbReference type="ARBA" id="ARBA00022490"/>
    </source>
</evidence>
<dbReference type="Pfam" id="PF02873">
    <property type="entry name" value="MurB_C"/>
    <property type="match status" value="1"/>
</dbReference>
<dbReference type="PANTHER" id="PTHR21071">
    <property type="entry name" value="UDP-N-ACETYLENOLPYRUVOYLGLUCOSAMINE REDUCTASE"/>
    <property type="match status" value="1"/>
</dbReference>
<dbReference type="GO" id="GO:0051301">
    <property type="term" value="P:cell division"/>
    <property type="evidence" value="ECO:0007669"/>
    <property type="project" value="UniProtKB-KW"/>
</dbReference>
<dbReference type="AlphaFoldDB" id="A0A2M7ALJ8"/>
<dbReference type="SUPFAM" id="SSF56176">
    <property type="entry name" value="FAD-binding/transporter-associated domain-like"/>
    <property type="match status" value="1"/>
</dbReference>
<comment type="caution">
    <text evidence="18">The sequence shown here is derived from an EMBL/GenBank/DDBJ whole genome shotgun (WGS) entry which is preliminary data.</text>
</comment>
<dbReference type="InterPro" id="IPR036635">
    <property type="entry name" value="MurB_C_sf"/>
</dbReference>
<dbReference type="GO" id="GO:0005829">
    <property type="term" value="C:cytosol"/>
    <property type="evidence" value="ECO:0007669"/>
    <property type="project" value="TreeGrafter"/>
</dbReference>
<evidence type="ECO:0000256" key="6">
    <source>
        <dbReference type="ARBA" id="ARBA00022618"/>
    </source>
</evidence>
<evidence type="ECO:0000313" key="18">
    <source>
        <dbReference type="EMBL" id="PIU68276.1"/>
    </source>
</evidence>
<evidence type="ECO:0000259" key="17">
    <source>
        <dbReference type="PROSITE" id="PS51387"/>
    </source>
</evidence>
<dbReference type="PANTHER" id="PTHR21071:SF4">
    <property type="entry name" value="UDP-N-ACETYLENOLPYRUVOYLGLUCOSAMINE REDUCTASE"/>
    <property type="match status" value="1"/>
</dbReference>
<dbReference type="NCBIfam" id="TIGR00179">
    <property type="entry name" value="murB"/>
    <property type="match status" value="1"/>
</dbReference>
<evidence type="ECO:0000256" key="14">
    <source>
        <dbReference type="ARBA" id="ARBA00023316"/>
    </source>
</evidence>
<keyword evidence="12 16" id="KW-0560">Oxidoreductase</keyword>
<keyword evidence="9 16" id="KW-0521">NADP</keyword>